<name>A0A081PCS3_9SPHI</name>
<organism evidence="1 2">
    <name type="scientific">Pedobacter antarcticus 4BY</name>
    <dbReference type="NCBI Taxonomy" id="1358423"/>
    <lineage>
        <taxon>Bacteria</taxon>
        <taxon>Pseudomonadati</taxon>
        <taxon>Bacteroidota</taxon>
        <taxon>Sphingobacteriia</taxon>
        <taxon>Sphingobacteriales</taxon>
        <taxon>Sphingobacteriaceae</taxon>
        <taxon>Pedobacter</taxon>
    </lineage>
</organism>
<evidence type="ECO:0008006" key="3">
    <source>
        <dbReference type="Google" id="ProtNLM"/>
    </source>
</evidence>
<dbReference type="Proteomes" id="UP000028007">
    <property type="component" value="Unassembled WGS sequence"/>
</dbReference>
<keyword evidence="2" id="KW-1185">Reference proteome</keyword>
<sequence length="409" mass="46657">MPYLAWSVLRFPLLCLLVIGLFGSCKPPGNGNQPSDKHYSLYILGKDGVDYMLETNSLDKGTLKPEDDGIKLYGSVMDRDIIVHQGFYYHLNRKKPIFEKYKKQGKTLKTIASIPLEDFYIENFKWIDDQTLLLTGLSNKQALKVRYMFLNTAEMRVISAGFIPVEVPGSIYSAISVGIVEPKDKEVLIGYTFHRQTSASSYTTSDTTYMAVYTFPEMKLRKLTKDTRSTYPGGMNTIQPYSFYDEKKDYYLMTCPGIALGNRTELPTAIMRIKAGDTVLDPDYFFNISDSPIKNHAYGIWYLGNGKAIIRSERKDLFKGLNDHYSTPHFEFYILDLAKKTTTKLDLPLDKGTRKQCVIVQDDIAYIAVNSPKEGNYVWIYNIKDGSLKRGLQMSGQTDFILRIDKLQD</sequence>
<dbReference type="AlphaFoldDB" id="A0A081PCS3"/>
<reference evidence="1 2" key="1">
    <citation type="journal article" date="1992" name="Int. J. Syst. Bacteriol.">
        <title>Sphingobacterium antarcticus sp. nov. a Psychrotrophic Bacterium from the Soils of Schirmacher Oasis, Antarctica.</title>
        <authorList>
            <person name="Shivaji S."/>
            <person name="Ray M.K."/>
            <person name="Rao N.S."/>
            <person name="Saiserr L."/>
            <person name="Jagannadham M.V."/>
            <person name="Kumar G.S."/>
            <person name="Reddy G."/>
            <person name="Bhargava P.M."/>
        </authorList>
    </citation>
    <scope>NUCLEOTIDE SEQUENCE [LARGE SCALE GENOMIC DNA]</scope>
    <source>
        <strain evidence="1 2">4BY</strain>
    </source>
</reference>
<proteinExistence type="predicted"/>
<dbReference type="OrthoDB" id="736172at2"/>
<dbReference type="RefSeq" id="WP_051760236.1">
    <property type="nucleotide sequence ID" value="NZ_JNFF01000116.1"/>
</dbReference>
<dbReference type="eggNOG" id="ENOG502Z9NM">
    <property type="taxonomic scope" value="Bacteria"/>
</dbReference>
<evidence type="ECO:0000313" key="2">
    <source>
        <dbReference type="Proteomes" id="UP000028007"/>
    </source>
</evidence>
<dbReference type="EMBL" id="JNFF01000116">
    <property type="protein sequence ID" value="KEQ28496.1"/>
    <property type="molecule type" value="Genomic_DNA"/>
</dbReference>
<evidence type="ECO:0000313" key="1">
    <source>
        <dbReference type="EMBL" id="KEQ28496.1"/>
    </source>
</evidence>
<comment type="caution">
    <text evidence="1">The sequence shown here is derived from an EMBL/GenBank/DDBJ whole genome shotgun (WGS) entry which is preliminary data.</text>
</comment>
<gene>
    <name evidence="1" type="ORF">N180_02350</name>
</gene>
<accession>A0A081PCS3</accession>
<protein>
    <recommendedName>
        <fullName evidence="3">DUF4374 domain-containing protein</fullName>
    </recommendedName>
</protein>